<sequence>MRTDLQRQTATIYQFPLGGRSGQTKAMNRQPAEAKLRSASLQPCIDWRAPYHAEAIDQDDQRQH</sequence>
<reference evidence="1 2" key="1">
    <citation type="submission" date="2017-04" db="EMBL/GenBank/DDBJ databases">
        <authorList>
            <person name="Afonso C.L."/>
            <person name="Miller P.J."/>
            <person name="Scott M.A."/>
            <person name="Spackman E."/>
            <person name="Goraichik I."/>
            <person name="Dimitrov K.M."/>
            <person name="Suarez D.L."/>
            <person name="Swayne D.E."/>
        </authorList>
    </citation>
    <scope>NUCLEOTIDE SEQUENCE [LARGE SCALE GENOMIC DNA]</scope>
    <source>
        <strain evidence="1 2">CGMCC 1.10972</strain>
    </source>
</reference>
<dbReference type="Pfam" id="PF10931">
    <property type="entry name" value="DUF2735"/>
    <property type="match status" value="1"/>
</dbReference>
<name>A0A1W2E4A1_9HYPH</name>
<evidence type="ECO:0000313" key="2">
    <source>
        <dbReference type="Proteomes" id="UP000192656"/>
    </source>
</evidence>
<dbReference type="Proteomes" id="UP000192656">
    <property type="component" value="Unassembled WGS sequence"/>
</dbReference>
<dbReference type="EMBL" id="FWXR01000020">
    <property type="protein sequence ID" value="SMD03898.1"/>
    <property type="molecule type" value="Genomic_DNA"/>
</dbReference>
<dbReference type="OrthoDB" id="8001436at2"/>
<keyword evidence="2" id="KW-1185">Reference proteome</keyword>
<dbReference type="InterPro" id="IPR021232">
    <property type="entry name" value="DUF2735"/>
</dbReference>
<dbReference type="AlphaFoldDB" id="A0A1W2E4A1"/>
<protein>
    <submittedName>
        <fullName evidence="1">Uncharacterized protein</fullName>
    </submittedName>
</protein>
<proteinExistence type="predicted"/>
<organism evidence="1 2">
    <name type="scientific">Fulvimarina manganoxydans</name>
    <dbReference type="NCBI Taxonomy" id="937218"/>
    <lineage>
        <taxon>Bacteria</taxon>
        <taxon>Pseudomonadati</taxon>
        <taxon>Pseudomonadota</taxon>
        <taxon>Alphaproteobacteria</taxon>
        <taxon>Hyphomicrobiales</taxon>
        <taxon>Aurantimonadaceae</taxon>
        <taxon>Fulvimarina</taxon>
    </lineage>
</organism>
<evidence type="ECO:0000313" key="1">
    <source>
        <dbReference type="EMBL" id="SMD03898.1"/>
    </source>
</evidence>
<gene>
    <name evidence="1" type="ORF">SAMN06297251_12044</name>
</gene>
<dbReference type="RefSeq" id="WP_084411859.1">
    <property type="nucleotide sequence ID" value="NZ_FWXR01000020.1"/>
</dbReference>
<accession>A0A1W2E4A1</accession>